<evidence type="ECO:0000313" key="2">
    <source>
        <dbReference type="EMBL" id="KAK8881014.1"/>
    </source>
</evidence>
<dbReference type="InterPro" id="IPR011009">
    <property type="entry name" value="Kinase-like_dom_sf"/>
</dbReference>
<dbReference type="SUPFAM" id="SSF56112">
    <property type="entry name" value="Protein kinase-like (PK-like)"/>
    <property type="match status" value="1"/>
</dbReference>
<organism evidence="2 3">
    <name type="scientific">Tritrichomonas musculus</name>
    <dbReference type="NCBI Taxonomy" id="1915356"/>
    <lineage>
        <taxon>Eukaryota</taxon>
        <taxon>Metamonada</taxon>
        <taxon>Parabasalia</taxon>
        <taxon>Tritrichomonadida</taxon>
        <taxon>Tritrichomonadidae</taxon>
        <taxon>Tritrichomonas</taxon>
    </lineage>
</organism>
<proteinExistence type="predicted"/>
<comment type="caution">
    <text evidence="2">The sequence shown here is derived from an EMBL/GenBank/DDBJ whole genome shotgun (WGS) entry which is preliminary data.</text>
</comment>
<accession>A0ABR2JQ57</accession>
<dbReference type="InterPro" id="IPR000719">
    <property type="entry name" value="Prot_kinase_dom"/>
</dbReference>
<dbReference type="Proteomes" id="UP001470230">
    <property type="component" value="Unassembled WGS sequence"/>
</dbReference>
<feature type="domain" description="Protein kinase" evidence="1">
    <location>
        <begin position="1"/>
        <end position="73"/>
    </location>
</feature>
<evidence type="ECO:0000313" key="3">
    <source>
        <dbReference type="Proteomes" id="UP001470230"/>
    </source>
</evidence>
<evidence type="ECO:0000259" key="1">
    <source>
        <dbReference type="PROSITE" id="PS50011"/>
    </source>
</evidence>
<dbReference type="EMBL" id="JAPFFF010000010">
    <property type="protein sequence ID" value="KAK8881014.1"/>
    <property type="molecule type" value="Genomic_DNA"/>
</dbReference>
<dbReference type="Gene3D" id="1.10.510.10">
    <property type="entry name" value="Transferase(Phosphotransferase) domain 1"/>
    <property type="match status" value="1"/>
</dbReference>
<protein>
    <recommendedName>
        <fullName evidence="1">Protein kinase domain-containing protein</fullName>
    </recommendedName>
</protein>
<gene>
    <name evidence="2" type="ORF">M9Y10_003724</name>
</gene>
<keyword evidence="3" id="KW-1185">Reference proteome</keyword>
<name>A0ABR2JQ57_9EUKA</name>
<dbReference type="PROSITE" id="PS50011">
    <property type="entry name" value="PROTEIN_KINASE_DOM"/>
    <property type="match status" value="1"/>
</dbReference>
<reference evidence="2 3" key="1">
    <citation type="submission" date="2024-04" db="EMBL/GenBank/DDBJ databases">
        <title>Tritrichomonas musculus Genome.</title>
        <authorList>
            <person name="Alves-Ferreira E."/>
            <person name="Grigg M."/>
            <person name="Lorenzi H."/>
            <person name="Galac M."/>
        </authorList>
    </citation>
    <scope>NUCLEOTIDE SEQUENCE [LARGE SCALE GENOMIC DNA]</scope>
    <source>
        <strain evidence="2 3">EAF2021</strain>
    </source>
</reference>
<sequence length="76" mass="8898">MDIFAIGLTLMVLSTRDKKFYKFDNMNLESRALQMCELEIDKNDEIQVLAKPCLNKDPEKRPCIEDLLNDNCFKNL</sequence>